<comment type="similarity">
    <text evidence="1">Belongs to the methyltransferase superfamily. LaeA methyltransferase family.</text>
</comment>
<dbReference type="InterPro" id="IPR029063">
    <property type="entry name" value="SAM-dependent_MTases_sf"/>
</dbReference>
<dbReference type="STRING" id="708197.A0A166P2Z5"/>
<evidence type="ECO:0000256" key="1">
    <source>
        <dbReference type="ARBA" id="ARBA00038158"/>
    </source>
</evidence>
<feature type="non-terminal residue" evidence="3">
    <location>
        <position position="1"/>
    </location>
</feature>
<dbReference type="PANTHER" id="PTHR43591">
    <property type="entry name" value="METHYLTRANSFERASE"/>
    <property type="match status" value="1"/>
</dbReference>
<gene>
    <name evidence="3" type="ORF">CT0861_11528</name>
</gene>
<name>A0A166P2Z5_9PEZI</name>
<dbReference type="EMBL" id="LFIV01000181">
    <property type="protein sequence ID" value="KZL66337.1"/>
    <property type="molecule type" value="Genomic_DNA"/>
</dbReference>
<evidence type="ECO:0000313" key="4">
    <source>
        <dbReference type="Proteomes" id="UP000076552"/>
    </source>
</evidence>
<dbReference type="Proteomes" id="UP000076552">
    <property type="component" value="Unassembled WGS sequence"/>
</dbReference>
<feature type="compositionally biased region" description="Low complexity" evidence="2">
    <location>
        <begin position="9"/>
        <end position="21"/>
    </location>
</feature>
<dbReference type="PANTHER" id="PTHR43591:SF24">
    <property type="entry name" value="2-METHOXY-6-POLYPRENYL-1,4-BENZOQUINOL METHYLASE, MITOCHONDRIAL"/>
    <property type="match status" value="1"/>
</dbReference>
<feature type="region of interest" description="Disordered" evidence="2">
    <location>
        <begin position="1"/>
        <end position="52"/>
    </location>
</feature>
<dbReference type="Pfam" id="PF13489">
    <property type="entry name" value="Methyltransf_23"/>
    <property type="match status" value="1"/>
</dbReference>
<reference evidence="3 4" key="1">
    <citation type="submission" date="2015-06" db="EMBL/GenBank/DDBJ databases">
        <title>Survival trade-offs in plant roots during colonization by closely related pathogenic and mutualistic fungi.</title>
        <authorList>
            <person name="Hacquard S."/>
            <person name="Kracher B."/>
            <person name="Hiruma K."/>
            <person name="Weinman A."/>
            <person name="Muench P."/>
            <person name="Garrido Oter R."/>
            <person name="Ver Loren van Themaat E."/>
            <person name="Dallerey J.-F."/>
            <person name="Damm U."/>
            <person name="Henrissat B."/>
            <person name="Lespinet O."/>
            <person name="Thon M."/>
            <person name="Kemen E."/>
            <person name="McHardy A.C."/>
            <person name="Schulze-Lefert P."/>
            <person name="O'Connell R.J."/>
        </authorList>
    </citation>
    <scope>NUCLEOTIDE SEQUENCE [LARGE SCALE GENOMIC DNA]</scope>
    <source>
        <strain evidence="3 4">0861</strain>
    </source>
</reference>
<dbReference type="SUPFAM" id="SSF53335">
    <property type="entry name" value="S-adenosyl-L-methionine-dependent methyltransferases"/>
    <property type="match status" value="1"/>
</dbReference>
<sequence>LAVKNMATSPSVAAAAAAPVSERLGSRSPVGSSAALSPTSGTEPELGAIEADPVIGDDELSEAETGSISTSSTASLSESITEYRRILGRTYTQKTDYWGPNDEKQNEGLELAHYWECLFFDDKLFLAPIGNNPQKVLDLGTGTGIWAIDFADEFPSADVIGVDISPIQPGWVPPNCKFQIDNFEEEWTWPTEYFHYIHIRHLEASVADWPKLYSQAFEHLKPGGYIEVKEIDIEDHSQSLGDDLPEDHIYRRWAKIMFEATDRFGKTLKQTRDHGIAGGLRNAGFVDIVEKSWPIPVGNWPADPKLKEVGVINLEYIDESLEGFGVLLLKHAMGWEDAEILVFISEMRKALKDPKLQTYFRLHLVYARKPEEEEISEEQITATTVAEAL</sequence>
<keyword evidence="3" id="KW-0489">Methyltransferase</keyword>
<dbReference type="GO" id="GO:0032259">
    <property type="term" value="P:methylation"/>
    <property type="evidence" value="ECO:0007669"/>
    <property type="project" value="UniProtKB-KW"/>
</dbReference>
<proteinExistence type="inferred from homology"/>
<feature type="compositionally biased region" description="Polar residues" evidence="2">
    <location>
        <begin position="29"/>
        <end position="42"/>
    </location>
</feature>
<evidence type="ECO:0000313" key="3">
    <source>
        <dbReference type="EMBL" id="KZL66337.1"/>
    </source>
</evidence>
<dbReference type="CDD" id="cd02440">
    <property type="entry name" value="AdoMet_MTases"/>
    <property type="match status" value="1"/>
</dbReference>
<dbReference type="AlphaFoldDB" id="A0A166P2Z5"/>
<protein>
    <submittedName>
        <fullName evidence="3">SAM-dependent methyltransferase</fullName>
    </submittedName>
</protein>
<dbReference type="Gene3D" id="3.40.50.150">
    <property type="entry name" value="Vaccinia Virus protein VP39"/>
    <property type="match status" value="1"/>
</dbReference>
<accession>A0A166P2Z5</accession>
<keyword evidence="4" id="KW-1185">Reference proteome</keyword>
<evidence type="ECO:0000256" key="2">
    <source>
        <dbReference type="SAM" id="MobiDB-lite"/>
    </source>
</evidence>
<dbReference type="GO" id="GO:0008168">
    <property type="term" value="F:methyltransferase activity"/>
    <property type="evidence" value="ECO:0007669"/>
    <property type="project" value="UniProtKB-KW"/>
</dbReference>
<organism evidence="3 4">
    <name type="scientific">Colletotrichum tofieldiae</name>
    <dbReference type="NCBI Taxonomy" id="708197"/>
    <lineage>
        <taxon>Eukaryota</taxon>
        <taxon>Fungi</taxon>
        <taxon>Dikarya</taxon>
        <taxon>Ascomycota</taxon>
        <taxon>Pezizomycotina</taxon>
        <taxon>Sordariomycetes</taxon>
        <taxon>Hypocreomycetidae</taxon>
        <taxon>Glomerellales</taxon>
        <taxon>Glomerellaceae</taxon>
        <taxon>Colletotrichum</taxon>
        <taxon>Colletotrichum spaethianum species complex</taxon>
    </lineage>
</organism>
<keyword evidence="3" id="KW-0808">Transferase</keyword>
<comment type="caution">
    <text evidence="3">The sequence shown here is derived from an EMBL/GenBank/DDBJ whole genome shotgun (WGS) entry which is preliminary data.</text>
</comment>